<comment type="caution">
    <text evidence="1">The sequence shown here is derived from an EMBL/GenBank/DDBJ whole genome shotgun (WGS) entry which is preliminary data.</text>
</comment>
<evidence type="ECO:0000313" key="1">
    <source>
        <dbReference type="EMBL" id="KAK3229020.1"/>
    </source>
</evidence>
<protein>
    <submittedName>
        <fullName evidence="1">Uncharacterized protein</fullName>
    </submittedName>
</protein>
<dbReference type="Proteomes" id="UP001281410">
    <property type="component" value="Unassembled WGS sequence"/>
</dbReference>
<accession>A0AAE0B476</accession>
<reference evidence="1" key="1">
    <citation type="journal article" date="2023" name="Plant J.">
        <title>Genome sequences and population genomics provide insights into the demographic history, inbreeding, and mutation load of two 'living fossil' tree species of Dipteronia.</title>
        <authorList>
            <person name="Feng Y."/>
            <person name="Comes H.P."/>
            <person name="Chen J."/>
            <person name="Zhu S."/>
            <person name="Lu R."/>
            <person name="Zhang X."/>
            <person name="Li P."/>
            <person name="Qiu J."/>
            <person name="Olsen K.M."/>
            <person name="Qiu Y."/>
        </authorList>
    </citation>
    <scope>NUCLEOTIDE SEQUENCE</scope>
    <source>
        <strain evidence="1">NBL</strain>
    </source>
</reference>
<gene>
    <name evidence="1" type="ORF">Dsin_000901</name>
</gene>
<organism evidence="1 2">
    <name type="scientific">Dipteronia sinensis</name>
    <dbReference type="NCBI Taxonomy" id="43782"/>
    <lineage>
        <taxon>Eukaryota</taxon>
        <taxon>Viridiplantae</taxon>
        <taxon>Streptophyta</taxon>
        <taxon>Embryophyta</taxon>
        <taxon>Tracheophyta</taxon>
        <taxon>Spermatophyta</taxon>
        <taxon>Magnoliopsida</taxon>
        <taxon>eudicotyledons</taxon>
        <taxon>Gunneridae</taxon>
        <taxon>Pentapetalae</taxon>
        <taxon>rosids</taxon>
        <taxon>malvids</taxon>
        <taxon>Sapindales</taxon>
        <taxon>Sapindaceae</taxon>
        <taxon>Hippocastanoideae</taxon>
        <taxon>Acereae</taxon>
        <taxon>Dipteronia</taxon>
    </lineage>
</organism>
<name>A0AAE0B476_9ROSI</name>
<dbReference type="AlphaFoldDB" id="A0AAE0B476"/>
<dbReference type="EMBL" id="JANJYJ010000001">
    <property type="protein sequence ID" value="KAK3229020.1"/>
    <property type="molecule type" value="Genomic_DNA"/>
</dbReference>
<proteinExistence type="predicted"/>
<evidence type="ECO:0000313" key="2">
    <source>
        <dbReference type="Proteomes" id="UP001281410"/>
    </source>
</evidence>
<sequence>MKLNLTTGLVPNLNVSAALLTFMSIETWTKPGSKRMNLYKIHERSHRRMTHKLIVERDFESQKWKHK</sequence>
<keyword evidence="2" id="KW-1185">Reference proteome</keyword>